<dbReference type="InterPro" id="IPR043504">
    <property type="entry name" value="Peptidase_S1_PA_chymotrypsin"/>
</dbReference>
<feature type="signal peptide" evidence="1">
    <location>
        <begin position="1"/>
        <end position="21"/>
    </location>
</feature>
<dbReference type="AlphaFoldDB" id="A0A397VK38"/>
<keyword evidence="1" id="KW-0732">Signal</keyword>
<evidence type="ECO:0000313" key="3">
    <source>
        <dbReference type="Proteomes" id="UP000266673"/>
    </source>
</evidence>
<evidence type="ECO:0000313" key="2">
    <source>
        <dbReference type="EMBL" id="RIB21697.1"/>
    </source>
</evidence>
<dbReference type="SUPFAM" id="SSF50494">
    <property type="entry name" value="Trypsin-like serine proteases"/>
    <property type="match status" value="1"/>
</dbReference>
<gene>
    <name evidence="2" type="ORF">C2G38_2140538</name>
</gene>
<evidence type="ECO:0000256" key="1">
    <source>
        <dbReference type="SAM" id="SignalP"/>
    </source>
</evidence>
<sequence length="296" mass="33447">MNKKFSFYLLIALIAVINSHSSVISQKNDFRTPKRIKETTIFKNKHERNKENEERSKNKIYSRNIVMDPVLSKVNPNINFPIGLLIIDIDNDTEQTCTASVINTENGNIGLTSAHCLINDNGTTFDPKDISFSPGYDNQEGPLGTVNVEDFAIPSLHFLEPLIEDYALVKFAFTDPNGARLQDHTGGLGWRFDIRNNTLTNVFGYSGSDDWVNCTKDGYHLCEWQGNVQDEEVFYIIDGIDLGKGASGSPMIFQYNRTENLGYVYSVYKGLIENTYESFAPVLDEDIFIQLVLRLS</sequence>
<keyword evidence="3" id="KW-1185">Reference proteome</keyword>
<organism evidence="2 3">
    <name type="scientific">Gigaspora rosea</name>
    <dbReference type="NCBI Taxonomy" id="44941"/>
    <lineage>
        <taxon>Eukaryota</taxon>
        <taxon>Fungi</taxon>
        <taxon>Fungi incertae sedis</taxon>
        <taxon>Mucoromycota</taxon>
        <taxon>Glomeromycotina</taxon>
        <taxon>Glomeromycetes</taxon>
        <taxon>Diversisporales</taxon>
        <taxon>Gigasporaceae</taxon>
        <taxon>Gigaspora</taxon>
    </lineage>
</organism>
<feature type="chain" id="PRO_5017398046" description="Peptidase S1 domain-containing protein" evidence="1">
    <location>
        <begin position="22"/>
        <end position="296"/>
    </location>
</feature>
<proteinExistence type="predicted"/>
<reference evidence="2 3" key="1">
    <citation type="submission" date="2018-06" db="EMBL/GenBank/DDBJ databases">
        <title>Comparative genomics reveals the genomic features of Rhizophagus irregularis, R. cerebriforme, R. diaphanum and Gigaspora rosea, and their symbiotic lifestyle signature.</title>
        <authorList>
            <person name="Morin E."/>
            <person name="San Clemente H."/>
            <person name="Chen E.C.H."/>
            <person name="De La Providencia I."/>
            <person name="Hainaut M."/>
            <person name="Kuo A."/>
            <person name="Kohler A."/>
            <person name="Murat C."/>
            <person name="Tang N."/>
            <person name="Roy S."/>
            <person name="Loubradou J."/>
            <person name="Henrissat B."/>
            <person name="Grigoriev I.V."/>
            <person name="Corradi N."/>
            <person name="Roux C."/>
            <person name="Martin F.M."/>
        </authorList>
    </citation>
    <scope>NUCLEOTIDE SEQUENCE [LARGE SCALE GENOMIC DNA]</scope>
    <source>
        <strain evidence="2 3">DAOM 194757</strain>
    </source>
</reference>
<comment type="caution">
    <text evidence="2">The sequence shown here is derived from an EMBL/GenBank/DDBJ whole genome shotgun (WGS) entry which is preliminary data.</text>
</comment>
<protein>
    <recommendedName>
        <fullName evidence="4">Peptidase S1 domain-containing protein</fullName>
    </recommendedName>
</protein>
<evidence type="ECO:0008006" key="4">
    <source>
        <dbReference type="Google" id="ProtNLM"/>
    </source>
</evidence>
<accession>A0A397VK38</accession>
<dbReference type="InterPro" id="IPR009003">
    <property type="entry name" value="Peptidase_S1_PA"/>
</dbReference>
<dbReference type="EMBL" id="QKWP01000346">
    <property type="protein sequence ID" value="RIB21697.1"/>
    <property type="molecule type" value="Genomic_DNA"/>
</dbReference>
<dbReference type="Proteomes" id="UP000266673">
    <property type="component" value="Unassembled WGS sequence"/>
</dbReference>
<name>A0A397VK38_9GLOM</name>
<dbReference type="Gene3D" id="2.40.10.10">
    <property type="entry name" value="Trypsin-like serine proteases"/>
    <property type="match status" value="2"/>
</dbReference>
<dbReference type="OrthoDB" id="2308308at2759"/>